<proteinExistence type="predicted"/>
<organism evidence="1 2">
    <name type="scientific">Escherichia coli</name>
    <dbReference type="NCBI Taxonomy" id="562"/>
    <lineage>
        <taxon>Bacteria</taxon>
        <taxon>Pseudomonadati</taxon>
        <taxon>Pseudomonadota</taxon>
        <taxon>Gammaproteobacteria</taxon>
        <taxon>Enterobacterales</taxon>
        <taxon>Enterobacteriaceae</taxon>
        <taxon>Escherichia</taxon>
    </lineage>
</organism>
<dbReference type="EMBL" id="AASVQO010000020">
    <property type="protein sequence ID" value="EFH3675780.1"/>
    <property type="molecule type" value="Genomic_DNA"/>
</dbReference>
<dbReference type="Proteomes" id="UP000534496">
    <property type="component" value="Unassembled WGS sequence"/>
</dbReference>
<name>A0A8S7RQQ6_ECOLX</name>
<gene>
    <name evidence="1" type="ORF">F9461_21620</name>
</gene>
<reference evidence="1 2" key="1">
    <citation type="submission" date="2019-12" db="EMBL/GenBank/DDBJ databases">
        <authorList>
            <consortium name="NARMS: The National Antimicrobial Resistance Monitoring System"/>
        </authorList>
    </citation>
    <scope>NUCLEOTIDE SEQUENCE [LARGE SCALE GENOMIC DNA]</scope>
    <source>
        <strain evidence="1 2">CVM N19EC0189</strain>
    </source>
</reference>
<accession>A0A8S7RQQ6</accession>
<dbReference type="AlphaFoldDB" id="A0A8S7RQQ6"/>
<dbReference type="RefSeq" id="WP_157903079.1">
    <property type="nucleotide sequence ID" value="NZ_CAUZHL010000006.1"/>
</dbReference>
<sequence>MQFISFYPSLTHIFELSKIAHLYKIQQGGGEDSEDAKRTTPSSVD</sequence>
<evidence type="ECO:0000313" key="1">
    <source>
        <dbReference type="EMBL" id="EFH3675780.1"/>
    </source>
</evidence>
<protein>
    <submittedName>
        <fullName evidence="1">Uncharacterized protein</fullName>
    </submittedName>
</protein>
<evidence type="ECO:0000313" key="2">
    <source>
        <dbReference type="Proteomes" id="UP000534496"/>
    </source>
</evidence>
<comment type="caution">
    <text evidence="1">The sequence shown here is derived from an EMBL/GenBank/DDBJ whole genome shotgun (WGS) entry which is preliminary data.</text>
</comment>